<evidence type="ECO:0000313" key="3">
    <source>
        <dbReference type="EMBL" id="KAJ2777525.1"/>
    </source>
</evidence>
<comment type="caution">
    <text evidence="3">The sequence shown here is derived from an EMBL/GenBank/DDBJ whole genome shotgun (WGS) entry which is preliminary data.</text>
</comment>
<proteinExistence type="predicted"/>
<feature type="compositionally biased region" description="Polar residues" evidence="2">
    <location>
        <begin position="472"/>
        <end position="483"/>
    </location>
</feature>
<dbReference type="AlphaFoldDB" id="A0A9W8LEU5"/>
<dbReference type="OrthoDB" id="9451547at2759"/>
<keyword evidence="4" id="KW-1185">Reference proteome</keyword>
<keyword evidence="1" id="KW-0175">Coiled coil</keyword>
<accession>A0A9W8LEU5</accession>
<feature type="coiled-coil region" evidence="1">
    <location>
        <begin position="149"/>
        <end position="176"/>
    </location>
</feature>
<dbReference type="Proteomes" id="UP001140217">
    <property type="component" value="Unassembled WGS sequence"/>
</dbReference>
<protein>
    <submittedName>
        <fullName evidence="3">Uncharacterized protein</fullName>
    </submittedName>
</protein>
<feature type="compositionally biased region" description="Polar residues" evidence="2">
    <location>
        <begin position="567"/>
        <end position="576"/>
    </location>
</feature>
<evidence type="ECO:0000256" key="1">
    <source>
        <dbReference type="SAM" id="Coils"/>
    </source>
</evidence>
<feature type="region of interest" description="Disordered" evidence="2">
    <location>
        <begin position="418"/>
        <end position="505"/>
    </location>
</feature>
<evidence type="ECO:0000313" key="4">
    <source>
        <dbReference type="Proteomes" id="UP001140217"/>
    </source>
</evidence>
<feature type="compositionally biased region" description="Basic and acidic residues" evidence="2">
    <location>
        <begin position="555"/>
        <end position="566"/>
    </location>
</feature>
<dbReference type="EMBL" id="JANBUL010000285">
    <property type="protein sequence ID" value="KAJ2777525.1"/>
    <property type="molecule type" value="Genomic_DNA"/>
</dbReference>
<feature type="region of interest" description="Disordered" evidence="2">
    <location>
        <begin position="525"/>
        <end position="576"/>
    </location>
</feature>
<feature type="region of interest" description="Disordered" evidence="2">
    <location>
        <begin position="1"/>
        <end position="21"/>
    </location>
</feature>
<feature type="coiled-coil region" evidence="1">
    <location>
        <begin position="40"/>
        <end position="109"/>
    </location>
</feature>
<sequence>MDAATSPPGSPALGGRLREAAGDRRDQWARVHVQPLRAQLHVALERCDELLAARDEAEAQAQALRRELAAAQRRLQAAAAAADDAQQRADRLAEDNARQRDELAEQRAAWARRWAAHQAECGGLRRAAELDQRAEPDHHHHSAGPDQRVADLQAQLGAALAEAARLRSQAQRLEAERADEWEPLRARWLAGAEQLCELQDAHRDACEALAAAQARLAELEADGPACGAARAGTERATTSLLGELDDQRGAAVAQRQALERDHAALRRAYGRAQAAQARMRQQVARLTQLAAAGASDARVRRLEAALGDAECQRQVLTCAAALRPGAQPGHADVDADADADADGGGRDATALAASLRARLRHALADRDQAQRELRTAHLLRANELQRAQDLERAAADADARLRRAAADIAALRAANEQLRRAADPVPPRKRTRVSPGPAGPDPHHHGRRAMSVAFVVNPDASRPPSPAATSSGQSATPSGQPATPDQPAKHPAASPTPGALPVGLSALSDATDRGLKTWLGSLGAAHAPAPAADDDQPAPGPFGSEPTASPARPRPPVDEIHIDTHTAQRSMDCNNQ</sequence>
<evidence type="ECO:0000256" key="2">
    <source>
        <dbReference type="SAM" id="MobiDB-lite"/>
    </source>
</evidence>
<gene>
    <name evidence="3" type="ORF">H4R18_005110</name>
</gene>
<organism evidence="3 4">
    <name type="scientific">Coemansia javaensis</name>
    <dbReference type="NCBI Taxonomy" id="2761396"/>
    <lineage>
        <taxon>Eukaryota</taxon>
        <taxon>Fungi</taxon>
        <taxon>Fungi incertae sedis</taxon>
        <taxon>Zoopagomycota</taxon>
        <taxon>Kickxellomycotina</taxon>
        <taxon>Kickxellomycetes</taxon>
        <taxon>Kickxellales</taxon>
        <taxon>Kickxellaceae</taxon>
        <taxon>Coemansia</taxon>
    </lineage>
</organism>
<name>A0A9W8LEU5_9FUNG</name>
<reference evidence="3" key="1">
    <citation type="submission" date="2022-07" db="EMBL/GenBank/DDBJ databases">
        <title>Phylogenomic reconstructions and comparative analyses of Kickxellomycotina fungi.</title>
        <authorList>
            <person name="Reynolds N.K."/>
            <person name="Stajich J.E."/>
            <person name="Barry K."/>
            <person name="Grigoriev I.V."/>
            <person name="Crous P."/>
            <person name="Smith M.E."/>
        </authorList>
    </citation>
    <scope>NUCLEOTIDE SEQUENCE</scope>
    <source>
        <strain evidence="3">NBRC 105414</strain>
    </source>
</reference>